<dbReference type="EMBL" id="UGTA01000001">
    <property type="protein sequence ID" value="SUB59155.1"/>
    <property type="molecule type" value="Genomic_DNA"/>
</dbReference>
<evidence type="ECO:0000313" key="2">
    <source>
        <dbReference type="EMBL" id="SUB59155.1"/>
    </source>
</evidence>
<dbReference type="RefSeq" id="WP_218563617.1">
    <property type="nucleotide sequence ID" value="NZ_LWIF01000001.1"/>
</dbReference>
<dbReference type="SUPFAM" id="SSF111369">
    <property type="entry name" value="HlyD-like secretion proteins"/>
    <property type="match status" value="2"/>
</dbReference>
<accession>A0A379CBQ3</accession>
<protein>
    <submittedName>
        <fullName evidence="2">Putative efflux pump membrane fusion protein</fullName>
    </submittedName>
</protein>
<dbReference type="AlphaFoldDB" id="A0A379CBQ3"/>
<sequence length="338" mass="37390">MSEKMNENTKKKLKPILGLVIVAIVILVIICGYLKVSEPEPVILQGQMEAKEVNIASKISGRIDEIYVQEGDKITKGTPILHFDSPEITAKVAQAEAVKDAASAIAKKAETGAREQEKQMAFEQMQRAKAGFDVAKKTWHRIRTLAKEGLLSQQKADEVKAKYISAEKLYDIAKAQYEMAQEGARKEDIVAAKAKARQGQAVFDEAMVAEDAVQLKSPVSGEIAEVIPSVGEIVSKGVPVVTVVNLQDQRLELNVREDYLKYFAIDQTFEGVIPALDNLKVTFKVYASSVLPDFATWRPTRTDEGFDMRTFLVKSHPENVIEGMRPGMSVLVELPQND</sequence>
<keyword evidence="1" id="KW-0812">Transmembrane</keyword>
<reference evidence="2 3" key="1">
    <citation type="submission" date="2018-06" db="EMBL/GenBank/DDBJ databases">
        <authorList>
            <consortium name="Pathogen Informatics"/>
            <person name="Doyle S."/>
        </authorList>
    </citation>
    <scope>NUCLEOTIDE SEQUENCE [LARGE SCALE GENOMIC DNA]</scope>
    <source>
        <strain evidence="2 3">NCTC12872</strain>
    </source>
</reference>
<keyword evidence="1" id="KW-0472">Membrane</keyword>
<dbReference type="Gene3D" id="2.40.50.100">
    <property type="match status" value="1"/>
</dbReference>
<dbReference type="Proteomes" id="UP000255417">
    <property type="component" value="Unassembled WGS sequence"/>
</dbReference>
<dbReference type="Gene3D" id="1.10.287.470">
    <property type="entry name" value="Helix hairpin bin"/>
    <property type="match status" value="1"/>
</dbReference>
<evidence type="ECO:0000313" key="3">
    <source>
        <dbReference type="Proteomes" id="UP000255417"/>
    </source>
</evidence>
<keyword evidence="3" id="KW-1185">Reference proteome</keyword>
<evidence type="ECO:0000256" key="1">
    <source>
        <dbReference type="SAM" id="Phobius"/>
    </source>
</evidence>
<proteinExistence type="predicted"/>
<feature type="transmembrane region" description="Helical" evidence="1">
    <location>
        <begin position="16"/>
        <end position="36"/>
    </location>
</feature>
<dbReference type="PANTHER" id="PTHR30438">
    <property type="entry name" value="36 KDA ANTIGEN-RELATED"/>
    <property type="match status" value="1"/>
</dbReference>
<organism evidence="2 3">
    <name type="scientific">Phocoenobacter uteri</name>
    <dbReference type="NCBI Taxonomy" id="146806"/>
    <lineage>
        <taxon>Bacteria</taxon>
        <taxon>Pseudomonadati</taxon>
        <taxon>Pseudomonadota</taxon>
        <taxon>Gammaproteobacteria</taxon>
        <taxon>Pasteurellales</taxon>
        <taxon>Pasteurellaceae</taxon>
        <taxon>Phocoenobacter</taxon>
    </lineage>
</organism>
<gene>
    <name evidence="2" type="ORF">NCTC12872_01130</name>
</gene>
<keyword evidence="1" id="KW-1133">Transmembrane helix</keyword>
<dbReference type="Gene3D" id="2.40.30.170">
    <property type="match status" value="1"/>
</dbReference>
<dbReference type="PANTHER" id="PTHR30438:SF1">
    <property type="entry name" value="36 KDA ANTIGEN"/>
    <property type="match status" value="1"/>
</dbReference>
<name>A0A379CBQ3_9PAST</name>